<dbReference type="AlphaFoldDB" id="A0A061D8A1"/>
<evidence type="ECO:0000313" key="7">
    <source>
        <dbReference type="Proteomes" id="UP000033188"/>
    </source>
</evidence>
<evidence type="ECO:0000256" key="5">
    <source>
        <dbReference type="SAM" id="MobiDB-lite"/>
    </source>
</evidence>
<feature type="repeat" description="WD" evidence="4">
    <location>
        <begin position="214"/>
        <end position="246"/>
    </location>
</feature>
<keyword evidence="2" id="KW-0677">Repeat</keyword>
<feature type="region of interest" description="Disordered" evidence="5">
    <location>
        <begin position="12"/>
        <end position="31"/>
    </location>
</feature>
<dbReference type="EMBL" id="LK391709">
    <property type="protein sequence ID" value="CDR96753.1"/>
    <property type="molecule type" value="Genomic_DNA"/>
</dbReference>
<protein>
    <submittedName>
        <fullName evidence="6">THO complex subunit 3</fullName>
    </submittedName>
</protein>
<dbReference type="PANTHER" id="PTHR22839">
    <property type="entry name" value="THO COMPLEX SUBUNIT 3 THO3"/>
    <property type="match status" value="1"/>
</dbReference>
<evidence type="ECO:0000256" key="4">
    <source>
        <dbReference type="PROSITE-ProRule" id="PRU00221"/>
    </source>
</evidence>
<dbReference type="Pfam" id="PF00400">
    <property type="entry name" value="WD40"/>
    <property type="match status" value="2"/>
</dbReference>
<dbReference type="KEGG" id="bbig:BBBOND_0306570"/>
<evidence type="ECO:0000256" key="1">
    <source>
        <dbReference type="ARBA" id="ARBA00022574"/>
    </source>
</evidence>
<dbReference type="Gene3D" id="2.130.10.10">
    <property type="entry name" value="YVTN repeat-like/Quinoprotein amine dehydrogenase"/>
    <property type="match status" value="1"/>
</dbReference>
<keyword evidence="7" id="KW-1185">Reference proteome</keyword>
<dbReference type="GO" id="GO:0000445">
    <property type="term" value="C:THO complex part of transcription export complex"/>
    <property type="evidence" value="ECO:0007669"/>
    <property type="project" value="TreeGrafter"/>
</dbReference>
<dbReference type="GeneID" id="24565294"/>
<dbReference type="VEuPathDB" id="PiroplasmaDB:BBBOND_0306570"/>
<comment type="similarity">
    <text evidence="3">Belongs to the THOC3 family.</text>
</comment>
<sequence>MATQLLNQRLFSGSSPKKTTADMPRSIKPQPIPSDALRLKSKVKDLCYNCSGSRLYVASRDGVTVLDTEGLTAHCALSVRCTRVLTHPKDPDLFALLLMEGGETPRAYVKVFSLPQNAGSEPVLKCTIWSGFEHPWYAGAWSSDGNTIALLDRGDHLQCADVSTFADCELPASSAISLTTEVYGLMYTSDALVLQKVDGRIDILSPDLTVRASEQAHSHIVMATAYNSSRDLLATGGSDHTVHLFSCADDYTCVGTFPGLEGKVSSLSFSNDGMLLAWGTKDTLYVSGDNPNQSDTSTTGDEYYMTVAGTDPCEIYIQVRMPVAVTHVQFSPCGYSVAYACDFDSMPKGSGSTGAVGIVRLL</sequence>
<evidence type="ECO:0000256" key="3">
    <source>
        <dbReference type="ARBA" id="ARBA00046343"/>
    </source>
</evidence>
<dbReference type="InterPro" id="IPR040132">
    <property type="entry name" value="Tex1/THOC3"/>
</dbReference>
<dbReference type="SUPFAM" id="SSF50978">
    <property type="entry name" value="WD40 repeat-like"/>
    <property type="match status" value="1"/>
</dbReference>
<dbReference type="PROSITE" id="PS50082">
    <property type="entry name" value="WD_REPEATS_2"/>
    <property type="match status" value="1"/>
</dbReference>
<evidence type="ECO:0000256" key="2">
    <source>
        <dbReference type="ARBA" id="ARBA00022737"/>
    </source>
</evidence>
<dbReference type="STRING" id="5866.A0A061D8A1"/>
<reference evidence="7" key="1">
    <citation type="journal article" date="2014" name="Nucleic Acids Res.">
        <title>The evolutionary dynamics of variant antigen genes in Babesia reveal a history of genomic innovation underlying host-parasite interaction.</title>
        <authorList>
            <person name="Jackson A.P."/>
            <person name="Otto T.D."/>
            <person name="Darby A."/>
            <person name="Ramaprasad A."/>
            <person name="Xia D."/>
            <person name="Echaide I.E."/>
            <person name="Farber M."/>
            <person name="Gahlot S."/>
            <person name="Gamble J."/>
            <person name="Gupta D."/>
            <person name="Gupta Y."/>
            <person name="Jackson L."/>
            <person name="Malandrin L."/>
            <person name="Malas T.B."/>
            <person name="Moussa E."/>
            <person name="Nair M."/>
            <person name="Reid A.J."/>
            <person name="Sanders M."/>
            <person name="Sharma J."/>
            <person name="Tracey A."/>
            <person name="Quail M.A."/>
            <person name="Weir W."/>
            <person name="Wastling J.M."/>
            <person name="Hall N."/>
            <person name="Willadsen P."/>
            <person name="Lingelbach K."/>
            <person name="Shiels B."/>
            <person name="Tait A."/>
            <person name="Berriman M."/>
            <person name="Allred D.R."/>
            <person name="Pain A."/>
        </authorList>
    </citation>
    <scope>NUCLEOTIDE SEQUENCE [LARGE SCALE GENOMIC DNA]</scope>
    <source>
        <strain evidence="7">Bond</strain>
    </source>
</reference>
<dbReference type="InterPro" id="IPR036322">
    <property type="entry name" value="WD40_repeat_dom_sf"/>
</dbReference>
<proteinExistence type="inferred from homology"/>
<evidence type="ECO:0000313" key="6">
    <source>
        <dbReference type="EMBL" id="CDR96753.1"/>
    </source>
</evidence>
<dbReference type="RefSeq" id="XP_012768939.1">
    <property type="nucleotide sequence ID" value="XM_012913485.1"/>
</dbReference>
<dbReference type="PANTHER" id="PTHR22839:SF0">
    <property type="entry name" value="THO COMPLEX SUBUNIT 3"/>
    <property type="match status" value="1"/>
</dbReference>
<dbReference type="InterPro" id="IPR001680">
    <property type="entry name" value="WD40_rpt"/>
</dbReference>
<dbReference type="InterPro" id="IPR015943">
    <property type="entry name" value="WD40/YVTN_repeat-like_dom_sf"/>
</dbReference>
<accession>A0A061D8A1</accession>
<dbReference type="GO" id="GO:0006406">
    <property type="term" value="P:mRNA export from nucleus"/>
    <property type="evidence" value="ECO:0007669"/>
    <property type="project" value="InterPro"/>
</dbReference>
<organism evidence="6 7">
    <name type="scientific">Babesia bigemina</name>
    <dbReference type="NCBI Taxonomy" id="5866"/>
    <lineage>
        <taxon>Eukaryota</taxon>
        <taxon>Sar</taxon>
        <taxon>Alveolata</taxon>
        <taxon>Apicomplexa</taxon>
        <taxon>Aconoidasida</taxon>
        <taxon>Piroplasmida</taxon>
        <taxon>Babesiidae</taxon>
        <taxon>Babesia</taxon>
    </lineage>
</organism>
<dbReference type="SMART" id="SM00320">
    <property type="entry name" value="WD40"/>
    <property type="match status" value="3"/>
</dbReference>
<keyword evidence="1 4" id="KW-0853">WD repeat</keyword>
<dbReference type="Proteomes" id="UP000033188">
    <property type="component" value="Chromosome 3"/>
</dbReference>
<dbReference type="OMA" id="DPCEIYF"/>
<gene>
    <name evidence="6" type="ORF">BBBOND_0306570</name>
</gene>
<dbReference type="OrthoDB" id="340259at2759"/>
<name>A0A061D8A1_BABBI</name>